<evidence type="ECO:0000313" key="2">
    <source>
        <dbReference type="Proteomes" id="UP000183832"/>
    </source>
</evidence>
<keyword evidence="2" id="KW-1185">Reference proteome</keyword>
<dbReference type="AlphaFoldDB" id="A0A1J1HMS6"/>
<organism evidence="1 2">
    <name type="scientific">Clunio marinus</name>
    <dbReference type="NCBI Taxonomy" id="568069"/>
    <lineage>
        <taxon>Eukaryota</taxon>
        <taxon>Metazoa</taxon>
        <taxon>Ecdysozoa</taxon>
        <taxon>Arthropoda</taxon>
        <taxon>Hexapoda</taxon>
        <taxon>Insecta</taxon>
        <taxon>Pterygota</taxon>
        <taxon>Neoptera</taxon>
        <taxon>Endopterygota</taxon>
        <taxon>Diptera</taxon>
        <taxon>Nematocera</taxon>
        <taxon>Chironomoidea</taxon>
        <taxon>Chironomidae</taxon>
        <taxon>Clunio</taxon>
    </lineage>
</organism>
<name>A0A1J1HMS6_9DIPT</name>
<reference evidence="1" key="1">
    <citation type="submission" date="2015-04" db="EMBL/GenBank/DDBJ databases">
        <authorList>
            <person name="Syromyatnikov M.Y."/>
            <person name="Popov V.N."/>
        </authorList>
    </citation>
    <scope>NUCLEOTIDE SEQUENCE [LARGE SCALE GENOMIC DNA]</scope>
</reference>
<accession>A0A1J1HMS6</accession>
<sequence length="188" mass="22551">MKIYSLPTSCRLLKRWLYIPCGIMSVETLAIKRHTNNEWNIFVNVMKKYFIELNDYHHNKILKISQALHMKHFENNFNENKNVREQMEMVINEKQQTGHCRVRSADSAGKITAKNMITFCFLLFQFSDENIEHVSMMFHCFNCKKKVNVRLIQAWLVREFFVVRPSSPCRVSIRSRNIFHRASWFRKS</sequence>
<proteinExistence type="predicted"/>
<dbReference type="Proteomes" id="UP000183832">
    <property type="component" value="Unassembled WGS sequence"/>
</dbReference>
<gene>
    <name evidence="1" type="ORF">CLUMA_CG001588</name>
</gene>
<protein>
    <submittedName>
        <fullName evidence="1">CLUMA_CG001588, isoform A</fullName>
    </submittedName>
</protein>
<dbReference type="EMBL" id="CVRI01000005">
    <property type="protein sequence ID" value="CRK87766.1"/>
    <property type="molecule type" value="Genomic_DNA"/>
</dbReference>
<evidence type="ECO:0000313" key="1">
    <source>
        <dbReference type="EMBL" id="CRK87766.1"/>
    </source>
</evidence>